<name>A0ACB8VKH1_9TELE</name>
<feature type="non-terminal residue" evidence="1">
    <location>
        <position position="104"/>
    </location>
</feature>
<feature type="non-terminal residue" evidence="1">
    <location>
        <position position="1"/>
    </location>
</feature>
<reference evidence="1" key="1">
    <citation type="submission" date="2022-04" db="EMBL/GenBank/DDBJ databases">
        <title>Jade perch genome.</title>
        <authorList>
            <person name="Chao B."/>
        </authorList>
    </citation>
    <scope>NUCLEOTIDE SEQUENCE</scope>
    <source>
        <strain evidence="1">CB-2022</strain>
    </source>
</reference>
<dbReference type="Proteomes" id="UP000831701">
    <property type="component" value="Chromosome 20"/>
</dbReference>
<gene>
    <name evidence="1" type="ORF">L3Q82_017375</name>
</gene>
<dbReference type="EMBL" id="CM041550">
    <property type="protein sequence ID" value="KAI3356111.1"/>
    <property type="molecule type" value="Genomic_DNA"/>
</dbReference>
<organism evidence="1 2">
    <name type="scientific">Scortum barcoo</name>
    <name type="common">barcoo grunter</name>
    <dbReference type="NCBI Taxonomy" id="214431"/>
    <lineage>
        <taxon>Eukaryota</taxon>
        <taxon>Metazoa</taxon>
        <taxon>Chordata</taxon>
        <taxon>Craniata</taxon>
        <taxon>Vertebrata</taxon>
        <taxon>Euteleostomi</taxon>
        <taxon>Actinopterygii</taxon>
        <taxon>Neopterygii</taxon>
        <taxon>Teleostei</taxon>
        <taxon>Neoteleostei</taxon>
        <taxon>Acanthomorphata</taxon>
        <taxon>Eupercaria</taxon>
        <taxon>Centrarchiformes</taxon>
        <taxon>Terapontoidei</taxon>
        <taxon>Terapontidae</taxon>
        <taxon>Scortum</taxon>
    </lineage>
</organism>
<comment type="caution">
    <text evidence="1">The sequence shown here is derived from an EMBL/GenBank/DDBJ whole genome shotgun (WGS) entry which is preliminary data.</text>
</comment>
<protein>
    <submittedName>
        <fullName evidence="1">Uncharacterized protein</fullName>
    </submittedName>
</protein>
<accession>A0ACB8VKH1</accession>
<sequence length="104" mass="11615">FPSEEKDFELDLSWDRELVEVLEDRGDVVTGEGGIAVKRKTMSAYDDCQGDVEDKQKRTKHQTPWDALGQRRGGGVVADAGKLLSFVGYDFIQEEAVPVMPKVQ</sequence>
<keyword evidence="2" id="KW-1185">Reference proteome</keyword>
<evidence type="ECO:0000313" key="1">
    <source>
        <dbReference type="EMBL" id="KAI3356111.1"/>
    </source>
</evidence>
<evidence type="ECO:0000313" key="2">
    <source>
        <dbReference type="Proteomes" id="UP000831701"/>
    </source>
</evidence>
<proteinExistence type="predicted"/>